<dbReference type="AlphaFoldDB" id="A0A0B5NNR2"/>
<evidence type="ECO:0000313" key="7">
    <source>
        <dbReference type="Proteomes" id="UP000286687"/>
    </source>
</evidence>
<dbReference type="InterPro" id="IPR005149">
    <property type="entry name" value="Tscrpt_reg_PadR_N"/>
</dbReference>
<dbReference type="Gene3D" id="1.10.10.10">
    <property type="entry name" value="Winged helix-like DNA-binding domain superfamily/Winged helix DNA-binding domain"/>
    <property type="match status" value="1"/>
</dbReference>
<accession>A0A0B5NNR2</accession>
<reference evidence="4 7" key="2">
    <citation type="submission" date="2018-01" db="EMBL/GenBank/DDBJ databases">
        <title>Complete genome sequence of G25-42.</title>
        <authorList>
            <person name="Zheng Z."/>
            <person name="Sun M."/>
        </authorList>
    </citation>
    <scope>NUCLEOTIDE SEQUENCE [LARGE SCALE GENOMIC DNA]</scope>
    <source>
        <strain evidence="4 7">G25-42</strain>
    </source>
</reference>
<reference evidence="3 9" key="4">
    <citation type="submission" date="2020-05" db="EMBL/GenBank/DDBJ databases">
        <title>FDA dAtabase for Regulatory Grade micrObial Sequences (FDA-ARGOS): Supporting development and validation of Infectious Disease Dx tests.</title>
        <authorList>
            <person name="Nelson B."/>
            <person name="Plummer A."/>
            <person name="Tallon L."/>
            <person name="Sadzewicz L."/>
            <person name="Zhao X."/>
            <person name="Vavikolanu K."/>
            <person name="Mehta A."/>
            <person name="Aluvathingal J."/>
            <person name="Nadendla S."/>
            <person name="Myers T."/>
            <person name="Yan Y."/>
            <person name="Sichtig H."/>
        </authorList>
    </citation>
    <scope>NUCLEOTIDE SEQUENCE [LARGE SCALE GENOMIC DNA]</scope>
    <source>
        <strain evidence="3 9">FDAARGOS_795</strain>
    </source>
</reference>
<dbReference type="InterPro" id="IPR036388">
    <property type="entry name" value="WH-like_DNA-bd_sf"/>
</dbReference>
<gene>
    <name evidence="4" type="primary">lstR</name>
    <name evidence="2" type="ORF">BF38_2269</name>
    <name evidence="4" type="ORF">BM74_15260</name>
    <name evidence="5" type="ORF">EQ803_26075</name>
    <name evidence="3" type="ORF">FOC89_19015</name>
</gene>
<dbReference type="Proteomes" id="UP000031876">
    <property type="component" value="Chromosome"/>
</dbReference>
<evidence type="ECO:0000313" key="5">
    <source>
        <dbReference type="EMBL" id="TFF43876.1"/>
    </source>
</evidence>
<organism evidence="5 8">
    <name type="scientific">Bacillus thuringiensis</name>
    <dbReference type="NCBI Taxonomy" id="1428"/>
    <lineage>
        <taxon>Bacteria</taxon>
        <taxon>Bacillati</taxon>
        <taxon>Bacillota</taxon>
        <taxon>Bacilli</taxon>
        <taxon>Bacillales</taxon>
        <taxon>Bacillaceae</taxon>
        <taxon>Bacillus</taxon>
        <taxon>Bacillus cereus group</taxon>
    </lineage>
</organism>
<dbReference type="KEGG" id="btw:BF38_2269"/>
<dbReference type="PANTHER" id="PTHR43252:SF7">
    <property type="entry name" value="TRANSCRIPTIONAL REGULATOR YQJI"/>
    <property type="match status" value="1"/>
</dbReference>
<reference evidence="5 8" key="3">
    <citation type="submission" date="2019-01" db="EMBL/GenBank/DDBJ databases">
        <title>Draft genome sequence of Bacillus sp. DPC6431.</title>
        <authorList>
            <person name="Arbulu S."/>
            <person name="Murphy K."/>
            <person name="O'Sullivan O."/>
            <person name="Rea M.C."/>
            <person name="Hill C."/>
            <person name="Ross R.P."/>
        </authorList>
    </citation>
    <scope>NUCLEOTIDE SEQUENCE [LARGE SCALE GENOMIC DNA]</scope>
    <source>
        <strain evidence="5 8">DPC6431</strain>
    </source>
</reference>
<dbReference type="SUPFAM" id="SSF46785">
    <property type="entry name" value="Winged helix' DNA-binding domain"/>
    <property type="match status" value="1"/>
</dbReference>
<dbReference type="Proteomes" id="UP000286687">
    <property type="component" value="Unassembled WGS sequence"/>
</dbReference>
<evidence type="ECO:0000313" key="9">
    <source>
        <dbReference type="Proteomes" id="UP000501107"/>
    </source>
</evidence>
<sequence>MEDRLKGLRKSMENTTFKHLSFSDQHQKRVREKINQSSEKEEDILLAVLQLLMNEKTGYELVQLLRGRGIQTFEGNEGSLYTLLHRLEQNRFIQSSWDHEGAKYYQLNDKGNKMLRKAEKNATKARFILKGLVQE</sequence>
<evidence type="ECO:0000313" key="4">
    <source>
        <dbReference type="EMBL" id="RVU63419.1"/>
    </source>
</evidence>
<dbReference type="Proteomes" id="UP000501107">
    <property type="component" value="Chromosome"/>
</dbReference>
<evidence type="ECO:0000259" key="1">
    <source>
        <dbReference type="Pfam" id="PF03551"/>
    </source>
</evidence>
<protein>
    <submittedName>
        <fullName evidence="4">Lineage-specific thermal regulator protein</fullName>
    </submittedName>
    <submittedName>
        <fullName evidence="5">PadR family transcriptional regulator</fullName>
    </submittedName>
    <submittedName>
        <fullName evidence="2">Transcriptional regulator PadR-like family protein</fullName>
    </submittedName>
</protein>
<proteinExistence type="predicted"/>
<evidence type="ECO:0000313" key="6">
    <source>
        <dbReference type="Proteomes" id="UP000031876"/>
    </source>
</evidence>
<evidence type="ECO:0000313" key="2">
    <source>
        <dbReference type="EMBL" id="AJG75586.1"/>
    </source>
</evidence>
<dbReference type="OMA" id="TGYELMQ"/>
<name>A0A0B5NNR2_BACTU</name>
<evidence type="ECO:0000313" key="8">
    <source>
        <dbReference type="Proteomes" id="UP000297630"/>
    </source>
</evidence>
<dbReference type="Pfam" id="PF03551">
    <property type="entry name" value="PadR"/>
    <property type="match status" value="1"/>
</dbReference>
<reference evidence="2 6" key="1">
    <citation type="journal article" date="2015" name="Genome Announc.">
        <title>Complete genome sequences for 35 biothreat assay-relevant bacillus species.</title>
        <authorList>
            <person name="Johnson S.L."/>
            <person name="Daligault H.E."/>
            <person name="Davenport K.W."/>
            <person name="Jaissle J."/>
            <person name="Frey K.G."/>
            <person name="Ladner J.T."/>
            <person name="Broomall S.M."/>
            <person name="Bishop-Lilly K.A."/>
            <person name="Bruce D.C."/>
            <person name="Gibbons H.S."/>
            <person name="Coyne S.R."/>
            <person name="Lo C.C."/>
            <person name="Meincke L."/>
            <person name="Munk A.C."/>
            <person name="Koroleva G.I."/>
            <person name="Rosenzweig C.N."/>
            <person name="Palacios G.F."/>
            <person name="Redden C.L."/>
            <person name="Minogue T.D."/>
            <person name="Chain P.S."/>
        </authorList>
    </citation>
    <scope>NUCLEOTIDE SEQUENCE [LARGE SCALE GENOMIC DNA]</scope>
    <source>
        <strain evidence="2 6">HD1011</strain>
    </source>
</reference>
<dbReference type="Proteomes" id="UP000297630">
    <property type="component" value="Unassembled WGS sequence"/>
</dbReference>
<dbReference type="EMBL" id="CP009335">
    <property type="protein sequence ID" value="AJG75586.1"/>
    <property type="molecule type" value="Genomic_DNA"/>
</dbReference>
<dbReference type="EMBL" id="LDER01000200">
    <property type="protein sequence ID" value="RVU63419.1"/>
    <property type="molecule type" value="Genomic_DNA"/>
</dbReference>
<dbReference type="GeneID" id="45021068"/>
<dbReference type="InterPro" id="IPR036390">
    <property type="entry name" value="WH_DNA-bd_sf"/>
</dbReference>
<dbReference type="EMBL" id="SCLP01000018">
    <property type="protein sequence ID" value="TFF43876.1"/>
    <property type="molecule type" value="Genomic_DNA"/>
</dbReference>
<dbReference type="EMBL" id="CP053980">
    <property type="protein sequence ID" value="QKH25928.1"/>
    <property type="molecule type" value="Genomic_DNA"/>
</dbReference>
<feature type="domain" description="Transcription regulator PadR N-terminal" evidence="1">
    <location>
        <begin position="48"/>
        <end position="116"/>
    </location>
</feature>
<dbReference type="PANTHER" id="PTHR43252">
    <property type="entry name" value="TRANSCRIPTIONAL REGULATOR YQJI"/>
    <property type="match status" value="1"/>
</dbReference>
<dbReference type="NCBIfam" id="NF006931">
    <property type="entry name" value="PRK09416.1"/>
    <property type="match status" value="1"/>
</dbReference>
<evidence type="ECO:0000313" key="3">
    <source>
        <dbReference type="EMBL" id="QKH25928.1"/>
    </source>
</evidence>
<dbReference type="RefSeq" id="WP_000390166.1">
    <property type="nucleotide sequence ID" value="NZ_CP009335.1"/>
</dbReference>